<accession>A0A502BM48</accession>
<dbReference type="RefSeq" id="WP_140905160.1">
    <property type="nucleotide sequence ID" value="NZ_JBHTMD010000007.1"/>
</dbReference>
<evidence type="ECO:0000259" key="5">
    <source>
        <dbReference type="Pfam" id="PF01343"/>
    </source>
</evidence>
<reference evidence="6 7" key="1">
    <citation type="journal article" date="2003" name="Int. J. Syst. Evol. Microbiol.">
        <title>Towards a standardized format for the description of a novel species (of an established genus): Ochrobactrum gallinifaecis sp. nov.</title>
        <authorList>
            <person name="Kampfer P."/>
            <person name="Buczolits S."/>
            <person name="Albrecht A."/>
            <person name="Busse H.J."/>
            <person name="Stackebrandt E."/>
        </authorList>
    </citation>
    <scope>NUCLEOTIDE SEQUENCE [LARGE SCALE GENOMIC DNA]</scope>
    <source>
        <strain evidence="6 7">ISO 196</strain>
    </source>
</reference>
<evidence type="ECO:0000256" key="1">
    <source>
        <dbReference type="ARBA" id="ARBA00008683"/>
    </source>
</evidence>
<dbReference type="Gene3D" id="6.20.330.10">
    <property type="match status" value="1"/>
</dbReference>
<keyword evidence="2" id="KW-0645">Protease</keyword>
<feature type="domain" description="Peptidase S49" evidence="5">
    <location>
        <begin position="146"/>
        <end position="289"/>
    </location>
</feature>
<evidence type="ECO:0000313" key="6">
    <source>
        <dbReference type="EMBL" id="TPF75185.1"/>
    </source>
</evidence>
<dbReference type="Proteomes" id="UP000315388">
    <property type="component" value="Unassembled WGS sequence"/>
</dbReference>
<organism evidence="6 7">
    <name type="scientific">Brucella gallinifaecis</name>
    <dbReference type="NCBI Taxonomy" id="215590"/>
    <lineage>
        <taxon>Bacteria</taxon>
        <taxon>Pseudomonadati</taxon>
        <taxon>Pseudomonadota</taxon>
        <taxon>Alphaproteobacteria</taxon>
        <taxon>Hyphomicrobiales</taxon>
        <taxon>Brucellaceae</taxon>
        <taxon>Brucella/Ochrobactrum group</taxon>
        <taxon>Brucella</taxon>
    </lineage>
</organism>
<comment type="caution">
    <text evidence="6">The sequence shown here is derived from an EMBL/GenBank/DDBJ whole genome shotgun (WGS) entry which is preliminary data.</text>
</comment>
<evidence type="ECO:0000313" key="7">
    <source>
        <dbReference type="Proteomes" id="UP000315388"/>
    </source>
</evidence>
<evidence type="ECO:0000256" key="4">
    <source>
        <dbReference type="ARBA" id="ARBA00022825"/>
    </source>
</evidence>
<sequence>MMPYAMPEVAARLFNTPLMLHEGKANIIARAFGPRVLGNEVNVRASPEMGVLTQDMRELRDGWTGEKTYNGPKTVGSVAVIEAEGSLVNKGAWVGKSSGVTSYEGLNIQIADCLERDDIKGAVFEIDSFGGEVDGCFNCAEDLYLLSQKKPTIAILTDHACSAAYLIASACRQIVIPSTGYAGSIGVISMHVDASEWAKKQGLSVTILRAGERKARPGMFEAMSDEEYSTAIEDLESMRVLFAETVARYRSGRISLDAALATEADTFRGQKAVDLGIVDAVARPKDAFNAFLAAIGA</sequence>
<dbReference type="PANTHER" id="PTHR33209">
    <property type="entry name" value="PROTEASE 4"/>
    <property type="match status" value="1"/>
</dbReference>
<dbReference type="InterPro" id="IPR029045">
    <property type="entry name" value="ClpP/crotonase-like_dom_sf"/>
</dbReference>
<keyword evidence="3" id="KW-0378">Hydrolase</keyword>
<protein>
    <submittedName>
        <fullName evidence="6">S49 family peptidase</fullName>
    </submittedName>
</protein>
<dbReference type="AlphaFoldDB" id="A0A502BM48"/>
<dbReference type="EMBL" id="VEWJ01000006">
    <property type="protein sequence ID" value="TPF75185.1"/>
    <property type="molecule type" value="Genomic_DNA"/>
</dbReference>
<name>A0A502BM48_9HYPH</name>
<dbReference type="OrthoDB" id="266140at2"/>
<gene>
    <name evidence="6" type="ORF">FHY56_10735</name>
</gene>
<dbReference type="Gene3D" id="3.90.226.10">
    <property type="entry name" value="2-enoyl-CoA Hydratase, Chain A, domain 1"/>
    <property type="match status" value="1"/>
</dbReference>
<proteinExistence type="inferred from homology"/>
<evidence type="ECO:0000256" key="2">
    <source>
        <dbReference type="ARBA" id="ARBA00022670"/>
    </source>
</evidence>
<comment type="similarity">
    <text evidence="1">Belongs to the peptidase S49 family.</text>
</comment>
<evidence type="ECO:0000256" key="3">
    <source>
        <dbReference type="ARBA" id="ARBA00022801"/>
    </source>
</evidence>
<keyword evidence="7" id="KW-1185">Reference proteome</keyword>
<dbReference type="GO" id="GO:0008236">
    <property type="term" value="F:serine-type peptidase activity"/>
    <property type="evidence" value="ECO:0007669"/>
    <property type="project" value="UniProtKB-KW"/>
</dbReference>
<dbReference type="CDD" id="cd07022">
    <property type="entry name" value="S49_Sppa_36K_type"/>
    <property type="match status" value="1"/>
</dbReference>
<dbReference type="PANTHER" id="PTHR33209:SF1">
    <property type="entry name" value="PEPTIDASE S49 DOMAIN-CONTAINING PROTEIN"/>
    <property type="match status" value="1"/>
</dbReference>
<dbReference type="Pfam" id="PF01343">
    <property type="entry name" value="Peptidase_S49"/>
    <property type="match status" value="1"/>
</dbReference>
<dbReference type="InterPro" id="IPR033855">
    <property type="entry name" value="Protein_C"/>
</dbReference>
<dbReference type="SUPFAM" id="SSF52096">
    <property type="entry name" value="ClpP/crotonase"/>
    <property type="match status" value="1"/>
</dbReference>
<keyword evidence="4" id="KW-0720">Serine protease</keyword>
<dbReference type="InterPro" id="IPR002142">
    <property type="entry name" value="Peptidase_S49"/>
</dbReference>
<dbReference type="GO" id="GO:0006508">
    <property type="term" value="P:proteolysis"/>
    <property type="evidence" value="ECO:0007669"/>
    <property type="project" value="UniProtKB-KW"/>
</dbReference>